<name>A0A8S5L142_9VIRU</name>
<evidence type="ECO:0000313" key="1">
    <source>
        <dbReference type="EMBL" id="DAD51304.1"/>
    </source>
</evidence>
<proteinExistence type="predicted"/>
<reference evidence="1" key="1">
    <citation type="submission" date="2020-09" db="EMBL/GenBank/DDBJ databases">
        <title>Leviviricetes taxonomy.</title>
        <authorList>
            <person name="Stockdale S.R."/>
            <person name="Callanan J."/>
            <person name="Adriaenssens E.M."/>
            <person name="Kuhn J.H."/>
            <person name="Rumnieks J."/>
            <person name="Shkoporov A."/>
            <person name="Draper L.A."/>
            <person name="Ross P."/>
            <person name="Hill C."/>
        </authorList>
    </citation>
    <scope>NUCLEOTIDE SEQUENCE</scope>
</reference>
<protein>
    <submittedName>
        <fullName evidence="1">Uncharacterized protein</fullName>
    </submittedName>
</protein>
<gene>
    <name evidence="1" type="primary">Gephyllon.1_7_1</name>
</gene>
<dbReference type="KEGG" id="vg:80397850"/>
<dbReference type="GeneID" id="80397850"/>
<sequence>RSTLFVRCIMYSLSGIPLNLKVHHVEFHIPSSPNEAVTCTLHFPSPVGDRLVVLSYTERCFLYRILSQSLRRSYV</sequence>
<dbReference type="RefSeq" id="YP_010768965.1">
    <property type="nucleotide sequence ID" value="NC_073840.1"/>
</dbReference>
<dbReference type="EMBL" id="BK013781">
    <property type="protein sequence ID" value="DAD51304.1"/>
    <property type="molecule type" value="Genomic_RNA"/>
</dbReference>
<feature type="non-terminal residue" evidence="1">
    <location>
        <position position="1"/>
    </location>
</feature>
<dbReference type="Proteomes" id="UP000681431">
    <property type="component" value="Segment"/>
</dbReference>
<keyword evidence="2" id="KW-1185">Reference proteome</keyword>
<accession>A0A8S5L142</accession>
<evidence type="ECO:0000313" key="2">
    <source>
        <dbReference type="Proteomes" id="UP000681431"/>
    </source>
</evidence>
<organism evidence="1 2">
    <name type="scientific">ssRNA phage Gephyllon.1_7</name>
    <dbReference type="NCBI Taxonomy" id="2786133"/>
    <lineage>
        <taxon>Viruses</taxon>
        <taxon>Riboviria</taxon>
        <taxon>Orthornavirae</taxon>
        <taxon>Lenarviricota</taxon>
        <taxon>Leviviricetes</taxon>
        <taxon>Norzivirales</taxon>
        <taxon>Atkinsviridae</taxon>
        <taxon>Hysdruvirus</taxon>
        <taxon>Hysdruvirus humihabitans</taxon>
        <taxon>Sdonativirus humihabitans</taxon>
    </lineage>
</organism>